<accession>A0A398CNJ6</accession>
<dbReference type="Proteomes" id="UP000266340">
    <property type="component" value="Unassembled WGS sequence"/>
</dbReference>
<evidence type="ECO:0000313" key="2">
    <source>
        <dbReference type="EMBL" id="RIE01151.1"/>
    </source>
</evidence>
<dbReference type="AlphaFoldDB" id="A0A398CNJ6"/>
<feature type="transmembrane region" description="Helical" evidence="1">
    <location>
        <begin position="150"/>
        <end position="168"/>
    </location>
</feature>
<keyword evidence="1" id="KW-1133">Transmembrane helix</keyword>
<organism evidence="2 3">
    <name type="scientific">Cohnella faecalis</name>
    <dbReference type="NCBI Taxonomy" id="2315694"/>
    <lineage>
        <taxon>Bacteria</taxon>
        <taxon>Bacillati</taxon>
        <taxon>Bacillota</taxon>
        <taxon>Bacilli</taxon>
        <taxon>Bacillales</taxon>
        <taxon>Paenibacillaceae</taxon>
        <taxon>Cohnella</taxon>
    </lineage>
</organism>
<protein>
    <submittedName>
        <fullName evidence="2">Uncharacterized protein</fullName>
    </submittedName>
</protein>
<name>A0A398CNJ6_9BACL</name>
<dbReference type="RefSeq" id="WP_119151416.1">
    <property type="nucleotide sequence ID" value="NZ_QXJM01000040.1"/>
</dbReference>
<gene>
    <name evidence="2" type="ORF">D3H35_22350</name>
</gene>
<proteinExistence type="predicted"/>
<reference evidence="2 3" key="1">
    <citation type="submission" date="2018-09" db="EMBL/GenBank/DDBJ databases">
        <title>Cohnella cavernae sp. nov., isolated from a karst cave.</title>
        <authorList>
            <person name="Zhu H."/>
        </authorList>
    </citation>
    <scope>NUCLEOTIDE SEQUENCE [LARGE SCALE GENOMIC DNA]</scope>
    <source>
        <strain evidence="2 3">K2E09-144</strain>
    </source>
</reference>
<feature type="transmembrane region" description="Helical" evidence="1">
    <location>
        <begin position="40"/>
        <end position="67"/>
    </location>
</feature>
<evidence type="ECO:0000313" key="3">
    <source>
        <dbReference type="Proteomes" id="UP000266340"/>
    </source>
</evidence>
<comment type="caution">
    <text evidence="2">The sequence shown here is derived from an EMBL/GenBank/DDBJ whole genome shotgun (WGS) entry which is preliminary data.</text>
</comment>
<dbReference type="EMBL" id="QXJM01000040">
    <property type="protein sequence ID" value="RIE01151.1"/>
    <property type="molecule type" value="Genomic_DNA"/>
</dbReference>
<keyword evidence="1" id="KW-0812">Transmembrane</keyword>
<keyword evidence="1" id="KW-0472">Membrane</keyword>
<keyword evidence="3" id="KW-1185">Reference proteome</keyword>
<evidence type="ECO:0000256" key="1">
    <source>
        <dbReference type="SAM" id="Phobius"/>
    </source>
</evidence>
<sequence length="178" mass="17630">MSTISFVAGEVASGFTLGDGDGKGVGFLLGVGSLLGDGSLLGVGFLLGAGSLLGAGFLLGAGSALGFPDGLGLASRLGLASGLELADSPGLASALGLGSSEALGLASGLEEASLVAVDGLPLLFALFLPEHALSKPPIKTAAIMTDINRIFMVYILLVVIGVCLTRVLRRALVRQCCS</sequence>